<proteinExistence type="predicted"/>
<comment type="caution">
    <text evidence="1">The sequence shown here is derived from an EMBL/GenBank/DDBJ whole genome shotgun (WGS) entry which is preliminary data.</text>
</comment>
<accession>A0A820HKX2</accession>
<feature type="non-terminal residue" evidence="1">
    <location>
        <position position="50"/>
    </location>
</feature>
<dbReference type="Proteomes" id="UP000663881">
    <property type="component" value="Unassembled WGS sequence"/>
</dbReference>
<evidence type="ECO:0000313" key="1">
    <source>
        <dbReference type="EMBL" id="CAF4293909.1"/>
    </source>
</evidence>
<reference evidence="1" key="1">
    <citation type="submission" date="2021-02" db="EMBL/GenBank/DDBJ databases">
        <authorList>
            <person name="Nowell W R."/>
        </authorList>
    </citation>
    <scope>NUCLEOTIDE SEQUENCE</scope>
</reference>
<dbReference type="EMBL" id="CAJOAY010015814">
    <property type="protein sequence ID" value="CAF4293909.1"/>
    <property type="molecule type" value="Genomic_DNA"/>
</dbReference>
<sequence>MSRWMIEQRGIKHIALMSRRTLIELEKVSNPQYDDWLRLKRTTNEYNGDV</sequence>
<organism evidence="1 2">
    <name type="scientific">Adineta steineri</name>
    <dbReference type="NCBI Taxonomy" id="433720"/>
    <lineage>
        <taxon>Eukaryota</taxon>
        <taxon>Metazoa</taxon>
        <taxon>Spiralia</taxon>
        <taxon>Gnathifera</taxon>
        <taxon>Rotifera</taxon>
        <taxon>Eurotatoria</taxon>
        <taxon>Bdelloidea</taxon>
        <taxon>Adinetida</taxon>
        <taxon>Adinetidae</taxon>
        <taxon>Adineta</taxon>
    </lineage>
</organism>
<evidence type="ECO:0000313" key="2">
    <source>
        <dbReference type="Proteomes" id="UP000663881"/>
    </source>
</evidence>
<protein>
    <submittedName>
        <fullName evidence="1">Uncharacterized protein</fullName>
    </submittedName>
</protein>
<dbReference type="AlphaFoldDB" id="A0A820HKX2"/>
<gene>
    <name evidence="1" type="ORF">OKA104_LOCUS45849</name>
</gene>
<name>A0A820HKX2_9BILA</name>